<dbReference type="OrthoDB" id="2514702at2"/>
<dbReference type="InterPro" id="IPR003594">
    <property type="entry name" value="HATPase_dom"/>
</dbReference>
<dbReference type="GO" id="GO:0016020">
    <property type="term" value="C:membrane"/>
    <property type="evidence" value="ECO:0007669"/>
    <property type="project" value="InterPro"/>
</dbReference>
<accession>A0A1H3N462</accession>
<dbReference type="STRING" id="589385.SAMN05421504_107119"/>
<reference evidence="3 4" key="1">
    <citation type="submission" date="2016-10" db="EMBL/GenBank/DDBJ databases">
        <authorList>
            <person name="de Groot N.N."/>
        </authorList>
    </citation>
    <scope>NUCLEOTIDE SEQUENCE [LARGE SCALE GENOMIC DNA]</scope>
    <source>
        <strain evidence="3 4">CPCC 202699</strain>
    </source>
</reference>
<gene>
    <name evidence="3" type="ORF">SAMN05421504_107119</name>
</gene>
<dbReference type="SMART" id="SM00387">
    <property type="entry name" value="HATPase_c"/>
    <property type="match status" value="1"/>
</dbReference>
<dbReference type="Pfam" id="PF06580">
    <property type="entry name" value="His_kinase"/>
    <property type="match status" value="1"/>
</dbReference>
<dbReference type="Pfam" id="PF02518">
    <property type="entry name" value="HATPase_c"/>
    <property type="match status" value="1"/>
</dbReference>
<keyword evidence="1 3" id="KW-0418">Kinase</keyword>
<evidence type="ECO:0000313" key="3">
    <source>
        <dbReference type="EMBL" id="SDY83490.1"/>
    </source>
</evidence>
<keyword evidence="1 3" id="KW-0808">Transferase</keyword>
<keyword evidence="4" id="KW-1185">Reference proteome</keyword>
<feature type="domain" description="Histidine kinase" evidence="2">
    <location>
        <begin position="289"/>
        <end position="390"/>
    </location>
</feature>
<dbReference type="PANTHER" id="PTHR34220">
    <property type="entry name" value="SENSOR HISTIDINE KINASE YPDA"/>
    <property type="match status" value="1"/>
</dbReference>
<dbReference type="InterPro" id="IPR036890">
    <property type="entry name" value="HATPase_C_sf"/>
</dbReference>
<dbReference type="RefSeq" id="WP_091294484.1">
    <property type="nucleotide sequence ID" value="NZ_FNON01000007.1"/>
</dbReference>
<evidence type="ECO:0000313" key="4">
    <source>
        <dbReference type="Proteomes" id="UP000199515"/>
    </source>
</evidence>
<dbReference type="InterPro" id="IPR010559">
    <property type="entry name" value="Sig_transdc_His_kin_internal"/>
</dbReference>
<evidence type="ECO:0000256" key="1">
    <source>
        <dbReference type="ARBA" id="ARBA00022777"/>
    </source>
</evidence>
<dbReference type="Proteomes" id="UP000199515">
    <property type="component" value="Unassembled WGS sequence"/>
</dbReference>
<sequence>MTIFLSALGGAAVAVAVMLIVGRYAKRSGSRLGTAAERATFETLHTAWSAAPPLRAGLVPATARKAARHLRTLLDTPALAITDETRLLAWDGAGQDCHGEVTAELAKTVFESGRPQVFGRDKLGCAEADCPIRYAVVAPLAVDDHVVGAITAYSSTASAALVQATNEVARWASGQLELAELDRSKRRLLEAEVRALRAQISPHFIYNSLTVIASFVRTNPERARELLIEFADFTRYSFRRHGDFTTLGEELRSIEQYLTLQRARFGDRLKVTLRIAPEVLPVNVPFLCLQPLVENAVRHGMDGEAGTGHLTIVAEDVGSEAHIFVEDDGSGMEPEQARRILAGEVDETAGIGLGNIDDRLRQVYGDAFGLVVETAPGAGTKVHVRVPKYRSGVGPR</sequence>
<evidence type="ECO:0000259" key="2">
    <source>
        <dbReference type="PROSITE" id="PS50109"/>
    </source>
</evidence>
<proteinExistence type="predicted"/>
<dbReference type="InterPro" id="IPR005467">
    <property type="entry name" value="His_kinase_dom"/>
</dbReference>
<dbReference type="GO" id="GO:0000155">
    <property type="term" value="F:phosphorelay sensor kinase activity"/>
    <property type="evidence" value="ECO:0007669"/>
    <property type="project" value="InterPro"/>
</dbReference>
<dbReference type="PROSITE" id="PS50109">
    <property type="entry name" value="HIS_KIN"/>
    <property type="match status" value="1"/>
</dbReference>
<dbReference type="EMBL" id="FNON01000007">
    <property type="protein sequence ID" value="SDY83490.1"/>
    <property type="molecule type" value="Genomic_DNA"/>
</dbReference>
<dbReference type="AlphaFoldDB" id="A0A1H3N462"/>
<dbReference type="SUPFAM" id="SSF55874">
    <property type="entry name" value="ATPase domain of HSP90 chaperone/DNA topoisomerase II/histidine kinase"/>
    <property type="match status" value="1"/>
</dbReference>
<dbReference type="InterPro" id="IPR050640">
    <property type="entry name" value="Bact_2-comp_sensor_kinase"/>
</dbReference>
<dbReference type="Gene3D" id="3.30.565.10">
    <property type="entry name" value="Histidine kinase-like ATPase, C-terminal domain"/>
    <property type="match status" value="1"/>
</dbReference>
<name>A0A1H3N462_9PSEU</name>
<protein>
    <submittedName>
        <fullName evidence="3">Two-component system, LytT family, sensor kinase</fullName>
    </submittedName>
</protein>
<organism evidence="3 4">
    <name type="scientific">Amycolatopsis xylanica</name>
    <dbReference type="NCBI Taxonomy" id="589385"/>
    <lineage>
        <taxon>Bacteria</taxon>
        <taxon>Bacillati</taxon>
        <taxon>Actinomycetota</taxon>
        <taxon>Actinomycetes</taxon>
        <taxon>Pseudonocardiales</taxon>
        <taxon>Pseudonocardiaceae</taxon>
        <taxon>Amycolatopsis</taxon>
    </lineage>
</organism>
<dbReference type="PANTHER" id="PTHR34220:SF7">
    <property type="entry name" value="SENSOR HISTIDINE KINASE YPDA"/>
    <property type="match status" value="1"/>
</dbReference>